<comment type="caution">
    <text evidence="3">The sequence shown here is derived from an EMBL/GenBank/DDBJ whole genome shotgun (WGS) entry which is preliminary data.</text>
</comment>
<reference evidence="3 4" key="1">
    <citation type="submission" date="2022-05" db="EMBL/GenBank/DDBJ databases">
        <authorList>
            <consortium name="Genoscope - CEA"/>
            <person name="William W."/>
        </authorList>
    </citation>
    <scope>NUCLEOTIDE SEQUENCE [LARGE SCALE GENOMIC DNA]</scope>
</reference>
<feature type="region of interest" description="Disordered" evidence="1">
    <location>
        <begin position="278"/>
        <end position="317"/>
    </location>
</feature>
<feature type="compositionally biased region" description="Polar residues" evidence="1">
    <location>
        <begin position="288"/>
        <end position="305"/>
    </location>
</feature>
<feature type="chain" id="PRO_5043314335" evidence="2">
    <location>
        <begin position="19"/>
        <end position="451"/>
    </location>
</feature>
<feature type="compositionally biased region" description="Basic residues" evidence="1">
    <location>
        <begin position="48"/>
        <end position="72"/>
    </location>
</feature>
<protein>
    <submittedName>
        <fullName evidence="3">Uncharacterized protein</fullName>
    </submittedName>
</protein>
<feature type="region of interest" description="Disordered" evidence="1">
    <location>
        <begin position="356"/>
        <end position="451"/>
    </location>
</feature>
<feature type="compositionally biased region" description="Acidic residues" evidence="1">
    <location>
        <begin position="209"/>
        <end position="229"/>
    </location>
</feature>
<feature type="compositionally biased region" description="Basic and acidic residues" evidence="1">
    <location>
        <begin position="197"/>
        <end position="208"/>
    </location>
</feature>
<feature type="compositionally biased region" description="Basic and acidic residues" evidence="1">
    <location>
        <begin position="441"/>
        <end position="451"/>
    </location>
</feature>
<dbReference type="Proteomes" id="UP001159428">
    <property type="component" value="Unassembled WGS sequence"/>
</dbReference>
<organism evidence="3 4">
    <name type="scientific">Pocillopora meandrina</name>
    <dbReference type="NCBI Taxonomy" id="46732"/>
    <lineage>
        <taxon>Eukaryota</taxon>
        <taxon>Metazoa</taxon>
        <taxon>Cnidaria</taxon>
        <taxon>Anthozoa</taxon>
        <taxon>Hexacorallia</taxon>
        <taxon>Scleractinia</taxon>
        <taxon>Astrocoeniina</taxon>
        <taxon>Pocilloporidae</taxon>
        <taxon>Pocillopora</taxon>
    </lineage>
</organism>
<feature type="compositionally biased region" description="Polar residues" evidence="1">
    <location>
        <begin position="385"/>
        <end position="401"/>
    </location>
</feature>
<evidence type="ECO:0000256" key="2">
    <source>
        <dbReference type="SAM" id="SignalP"/>
    </source>
</evidence>
<accession>A0AAU9WMB1</accession>
<feature type="compositionally biased region" description="Polar residues" evidence="1">
    <location>
        <begin position="408"/>
        <end position="418"/>
    </location>
</feature>
<feature type="region of interest" description="Disordered" evidence="1">
    <location>
        <begin position="20"/>
        <end position="119"/>
    </location>
</feature>
<name>A0AAU9WMB1_9CNID</name>
<keyword evidence="2" id="KW-0732">Signal</keyword>
<keyword evidence="4" id="KW-1185">Reference proteome</keyword>
<feature type="signal peptide" evidence="2">
    <location>
        <begin position="1"/>
        <end position="18"/>
    </location>
</feature>
<proteinExistence type="predicted"/>
<gene>
    <name evidence="3" type="ORF">PMEA_00007369</name>
</gene>
<evidence type="ECO:0000313" key="3">
    <source>
        <dbReference type="EMBL" id="CAH3118515.1"/>
    </source>
</evidence>
<dbReference type="EMBL" id="CALNXJ010000016">
    <property type="protein sequence ID" value="CAH3118515.1"/>
    <property type="molecule type" value="Genomic_DNA"/>
</dbReference>
<evidence type="ECO:0000313" key="4">
    <source>
        <dbReference type="Proteomes" id="UP001159428"/>
    </source>
</evidence>
<evidence type="ECO:0000256" key="1">
    <source>
        <dbReference type="SAM" id="MobiDB-lite"/>
    </source>
</evidence>
<feature type="compositionally biased region" description="Basic and acidic residues" evidence="1">
    <location>
        <begin position="73"/>
        <end position="87"/>
    </location>
</feature>
<feature type="region of interest" description="Disordered" evidence="1">
    <location>
        <begin position="144"/>
        <end position="239"/>
    </location>
</feature>
<dbReference type="AlphaFoldDB" id="A0AAU9WMB1"/>
<feature type="compositionally biased region" description="Basic and acidic residues" evidence="1">
    <location>
        <begin position="26"/>
        <end position="47"/>
    </location>
</feature>
<sequence length="451" mass="49918">MRKSVLLILLVLIAICAAKSSKNKKHKDEKSKKLKVTDTKKHKDEPKKHKTKNEHKDSSKKHLKDAKKKQDLKKKDEKPKISEDKAINKTANNKTEIVEKKENSTKAILSQNPPADCQNIIDDYSKGKLLMYEYKIQINRCMNKAKSDADGTADADAKSALLRPDSEPTEDTDTDQAVNVRPYSTEEQKEDFDEDSDTGHSDFSAHDNDNDDDYNDDDDKSDDYDEPEENAAKKMQVPATTGYQVADMTVQNYNMPVQQPEMPAQQAAFYYPNTAQTPYNGAPVQNPVPDQTQAAFAPNPTNQYPANPAPFHSADPNMAMNAMAKNTIPDAETQIQQPPASQANAVFDQWRASSFGAAAATKKDETPNAPEAPGNDQFAEFMKMQASTGNVAEASPISQQAAIPGAMQQRSDVPQQPNLFPAQAQLPSTVRGPSQAFYMQPEEHGDFPENP</sequence>